<dbReference type="InterPro" id="IPR036084">
    <property type="entry name" value="Ser_inhib-like_sf"/>
</dbReference>
<dbReference type="Gene3D" id="2.10.25.10">
    <property type="entry name" value="Laminin"/>
    <property type="match status" value="1"/>
</dbReference>
<protein>
    <recommendedName>
        <fullName evidence="2">TIL domain-containing protein</fullName>
    </recommendedName>
</protein>
<feature type="signal peptide" evidence="1">
    <location>
        <begin position="1"/>
        <end position="20"/>
    </location>
</feature>
<dbReference type="CDD" id="cd19941">
    <property type="entry name" value="TIL"/>
    <property type="match status" value="1"/>
</dbReference>
<evidence type="ECO:0000259" key="2">
    <source>
        <dbReference type="Pfam" id="PF01826"/>
    </source>
</evidence>
<comment type="caution">
    <text evidence="3">The sequence shown here is derived from an EMBL/GenBank/DDBJ whole genome shotgun (WGS) entry which is preliminary data.</text>
</comment>
<reference evidence="3" key="2">
    <citation type="submission" date="2018-11" db="EMBL/GenBank/DDBJ databases">
        <title>Trombidioid mite genomics.</title>
        <authorList>
            <person name="Dong X."/>
        </authorList>
    </citation>
    <scope>NUCLEOTIDE SEQUENCE</scope>
    <source>
        <strain evidence="3">UoL-WK</strain>
    </source>
</reference>
<evidence type="ECO:0000313" key="5">
    <source>
        <dbReference type="Proteomes" id="UP000285301"/>
    </source>
</evidence>
<keyword evidence="1" id="KW-0732">Signal</keyword>
<dbReference type="SUPFAM" id="SSF57567">
    <property type="entry name" value="Serine protease inhibitors"/>
    <property type="match status" value="1"/>
</dbReference>
<dbReference type="EMBL" id="NCKU01006503">
    <property type="protein sequence ID" value="RWS03436.1"/>
    <property type="molecule type" value="Genomic_DNA"/>
</dbReference>
<dbReference type="Proteomes" id="UP000285301">
    <property type="component" value="Unassembled WGS sequence"/>
</dbReference>
<accession>A0A443QK92</accession>
<dbReference type="Pfam" id="PF01826">
    <property type="entry name" value="TIL"/>
    <property type="match status" value="1"/>
</dbReference>
<name>A0A443QK92_9ACAR</name>
<dbReference type="EMBL" id="NCKU01005995">
    <property type="protein sequence ID" value="RWS03942.1"/>
    <property type="molecule type" value="Genomic_DNA"/>
</dbReference>
<gene>
    <name evidence="3" type="ORF">B4U79_07094</name>
    <name evidence="4" type="ORF">B4U79_14759</name>
</gene>
<reference evidence="3 5" key="1">
    <citation type="journal article" date="2018" name="Gigascience">
        <title>Genomes of trombidid mites reveal novel predicted allergens and laterally-transferred genes associated with secondary metabolism.</title>
        <authorList>
            <person name="Dong X."/>
            <person name="Chaisiri K."/>
            <person name="Xia D."/>
            <person name="Armstrong S.D."/>
            <person name="Fang Y."/>
            <person name="Donnelly M.J."/>
            <person name="Kadowaki T."/>
            <person name="McGarry J.W."/>
            <person name="Darby A.C."/>
            <person name="Makepeace B.L."/>
        </authorList>
    </citation>
    <scope>NUCLEOTIDE SEQUENCE [LARGE SCALE GENOMIC DNA]</scope>
    <source>
        <strain evidence="3">UoL-WK</strain>
    </source>
</reference>
<feature type="domain" description="TIL" evidence="2">
    <location>
        <begin position="31"/>
        <end position="87"/>
    </location>
</feature>
<proteinExistence type="predicted"/>
<keyword evidence="5" id="KW-1185">Reference proteome</keyword>
<evidence type="ECO:0000313" key="3">
    <source>
        <dbReference type="EMBL" id="RWS03436.1"/>
    </source>
</evidence>
<evidence type="ECO:0000313" key="4">
    <source>
        <dbReference type="EMBL" id="RWS03942.1"/>
    </source>
</evidence>
<dbReference type="OrthoDB" id="7575919at2759"/>
<dbReference type="AlphaFoldDB" id="A0A443QK92"/>
<dbReference type="InterPro" id="IPR002919">
    <property type="entry name" value="TIL_dom"/>
</dbReference>
<evidence type="ECO:0000256" key="1">
    <source>
        <dbReference type="SAM" id="SignalP"/>
    </source>
</evidence>
<organism evidence="3 5">
    <name type="scientific">Dinothrombium tinctorium</name>
    <dbReference type="NCBI Taxonomy" id="1965070"/>
    <lineage>
        <taxon>Eukaryota</taxon>
        <taxon>Metazoa</taxon>
        <taxon>Ecdysozoa</taxon>
        <taxon>Arthropoda</taxon>
        <taxon>Chelicerata</taxon>
        <taxon>Arachnida</taxon>
        <taxon>Acari</taxon>
        <taxon>Acariformes</taxon>
        <taxon>Trombidiformes</taxon>
        <taxon>Prostigmata</taxon>
        <taxon>Anystina</taxon>
        <taxon>Parasitengona</taxon>
        <taxon>Trombidioidea</taxon>
        <taxon>Trombidiidae</taxon>
        <taxon>Dinothrombium</taxon>
    </lineage>
</organism>
<feature type="chain" id="PRO_5033822035" description="TIL domain-containing protein" evidence="1">
    <location>
        <begin position="21"/>
        <end position="87"/>
    </location>
</feature>
<sequence length="87" mass="9575">MKLFLVFAIVFIVQLAIVFSVDPELTDPCTRPNEVFSNSGSACNACPWVKNPQHPCIRVGIIGCTCKPGFVRRTESLESECIPRSSC</sequence>